<keyword evidence="5 11" id="KW-0851">Voltage-gated channel</keyword>
<accession>A0ABY7E2H0</accession>
<evidence type="ECO:0000259" key="13">
    <source>
        <dbReference type="Pfam" id="PF01007"/>
    </source>
</evidence>
<name>A0ABY7E2H0_MYAAR</name>
<proteinExistence type="inferred from homology"/>
<evidence type="ECO:0000256" key="4">
    <source>
        <dbReference type="ARBA" id="ARBA00022692"/>
    </source>
</evidence>
<feature type="domain" description="Potassium channel inwardly rectifying transmembrane" evidence="13">
    <location>
        <begin position="32"/>
        <end position="172"/>
    </location>
</feature>
<dbReference type="PRINTS" id="PR01320">
    <property type="entry name" value="KIRCHANNEL"/>
</dbReference>
<keyword evidence="6 11" id="KW-0630">Potassium</keyword>
<feature type="transmembrane region" description="Helical" evidence="12">
    <location>
        <begin position="146"/>
        <end position="167"/>
    </location>
</feature>
<evidence type="ECO:0000313" key="16">
    <source>
        <dbReference type="Proteomes" id="UP001164746"/>
    </source>
</evidence>
<dbReference type="Proteomes" id="UP001164746">
    <property type="component" value="Chromosome 4"/>
</dbReference>
<dbReference type="Gene3D" id="2.60.40.1400">
    <property type="entry name" value="G protein-activated inward rectifier potassium channel 1"/>
    <property type="match status" value="1"/>
</dbReference>
<evidence type="ECO:0000256" key="8">
    <source>
        <dbReference type="ARBA" id="ARBA00023065"/>
    </source>
</evidence>
<feature type="domain" description="Inward rectifier potassium channel C-terminal" evidence="14">
    <location>
        <begin position="180"/>
        <end position="350"/>
    </location>
</feature>
<keyword evidence="8 11" id="KW-0406">Ion transport</keyword>
<keyword evidence="3 11" id="KW-0633">Potassium transport</keyword>
<evidence type="ECO:0000256" key="3">
    <source>
        <dbReference type="ARBA" id="ARBA00022538"/>
    </source>
</evidence>
<evidence type="ECO:0000313" key="15">
    <source>
        <dbReference type="EMBL" id="WAR03126.1"/>
    </source>
</evidence>
<dbReference type="SUPFAM" id="SSF81296">
    <property type="entry name" value="E set domains"/>
    <property type="match status" value="1"/>
</dbReference>
<feature type="transmembrane region" description="Helical" evidence="12">
    <location>
        <begin position="67"/>
        <end position="90"/>
    </location>
</feature>
<dbReference type="SUPFAM" id="SSF81324">
    <property type="entry name" value="Voltage-gated potassium channels"/>
    <property type="match status" value="1"/>
</dbReference>
<comment type="subcellular location">
    <subcellularLocation>
        <location evidence="1 11">Membrane</location>
        <topology evidence="1 11">Multi-pass membrane protein</topology>
    </subcellularLocation>
</comment>
<evidence type="ECO:0000256" key="5">
    <source>
        <dbReference type="ARBA" id="ARBA00022882"/>
    </source>
</evidence>
<dbReference type="Pfam" id="PF17655">
    <property type="entry name" value="IRK_C"/>
    <property type="match status" value="1"/>
</dbReference>
<keyword evidence="7 12" id="KW-1133">Transmembrane helix</keyword>
<protein>
    <submittedName>
        <fullName evidence="15">KCNJ5-like protein</fullName>
    </submittedName>
</protein>
<evidence type="ECO:0000256" key="9">
    <source>
        <dbReference type="ARBA" id="ARBA00023136"/>
    </source>
</evidence>
<keyword evidence="9 12" id="KW-0472">Membrane</keyword>
<gene>
    <name evidence="15" type="ORF">MAR_009684</name>
</gene>
<dbReference type="EMBL" id="CP111015">
    <property type="protein sequence ID" value="WAR03126.1"/>
    <property type="molecule type" value="Genomic_DNA"/>
</dbReference>
<keyword evidence="2 11" id="KW-0813">Transport</keyword>
<evidence type="ECO:0000256" key="7">
    <source>
        <dbReference type="ARBA" id="ARBA00022989"/>
    </source>
</evidence>
<dbReference type="InterPro" id="IPR013518">
    <property type="entry name" value="K_chnl_inward-rec_Kir_cyto"/>
</dbReference>
<keyword evidence="4 11" id="KW-0812">Transmembrane</keyword>
<dbReference type="InterPro" id="IPR041647">
    <property type="entry name" value="IRK_C"/>
</dbReference>
<dbReference type="Gene3D" id="1.10.287.70">
    <property type="match status" value="1"/>
</dbReference>
<dbReference type="Pfam" id="PF01007">
    <property type="entry name" value="IRK"/>
    <property type="match status" value="1"/>
</dbReference>
<dbReference type="PANTHER" id="PTHR11767:SF102">
    <property type="entry name" value="INWARDLY RECTIFYING POTASSIUM CHANNEL 1, ISOFORM F"/>
    <property type="match status" value="1"/>
</dbReference>
<evidence type="ECO:0000256" key="1">
    <source>
        <dbReference type="ARBA" id="ARBA00004141"/>
    </source>
</evidence>
<comment type="similarity">
    <text evidence="11">Belongs to the inward rectifier-type potassium channel (TC 1.A.2.1) family.</text>
</comment>
<evidence type="ECO:0000256" key="2">
    <source>
        <dbReference type="ARBA" id="ARBA00022448"/>
    </source>
</evidence>
<sequence>MKTQDSFQMVEFPEVEDGKVLRGYQMGRPALVRKGGQYRISYRGMGQKGKRFFGDLYQSLIDMKWRYVIIIFCGLFLFVYLMFAILWWLMAYTHGDFEHFGDPNWVPCINLMRNFADALLFSIETQTTIGYGTIWPDANCMGTLPLVYLQVTVGFILETILLGFMLVKVARPKNRRKTLVYSSVATVVKEEGELVLQVRLGDLRKSHLVDTKAYGIFIKDKVTDEGVHFPLYQHHMEFTANKMDDRVFLIWPLVLNHKINEDSPLYDMKPEDILHSNNFEIVVILEGTIESTGEICQARTSYTSKDILWGYRFENIVEFDHEHGKWRANFKLFDDVIASATPKCSGSQLDYLTKGGRTTFERQNSVGKPTLRKAYSHKESLNTNLVEDKEEASSLVKSLKESLKEDRF</sequence>
<dbReference type="PANTHER" id="PTHR11767">
    <property type="entry name" value="INWARD RECTIFIER POTASSIUM CHANNEL"/>
    <property type="match status" value="1"/>
</dbReference>
<evidence type="ECO:0000256" key="11">
    <source>
        <dbReference type="RuleBase" id="RU003822"/>
    </source>
</evidence>
<organism evidence="15 16">
    <name type="scientific">Mya arenaria</name>
    <name type="common">Soft-shell clam</name>
    <dbReference type="NCBI Taxonomy" id="6604"/>
    <lineage>
        <taxon>Eukaryota</taxon>
        <taxon>Metazoa</taxon>
        <taxon>Spiralia</taxon>
        <taxon>Lophotrochozoa</taxon>
        <taxon>Mollusca</taxon>
        <taxon>Bivalvia</taxon>
        <taxon>Autobranchia</taxon>
        <taxon>Heteroconchia</taxon>
        <taxon>Euheterodonta</taxon>
        <taxon>Imparidentia</taxon>
        <taxon>Neoheterodontei</taxon>
        <taxon>Myida</taxon>
        <taxon>Myoidea</taxon>
        <taxon>Myidae</taxon>
        <taxon>Mya</taxon>
    </lineage>
</organism>
<evidence type="ECO:0000256" key="10">
    <source>
        <dbReference type="ARBA" id="ARBA00023303"/>
    </source>
</evidence>
<reference evidence="15" key="1">
    <citation type="submission" date="2022-11" db="EMBL/GenBank/DDBJ databases">
        <title>Centuries of genome instability and evolution in soft-shell clam transmissible cancer (bioRxiv).</title>
        <authorList>
            <person name="Hart S.F.M."/>
            <person name="Yonemitsu M.A."/>
            <person name="Giersch R.M."/>
            <person name="Beal B.F."/>
            <person name="Arriagada G."/>
            <person name="Davis B.W."/>
            <person name="Ostrander E.A."/>
            <person name="Goff S.P."/>
            <person name="Metzger M.J."/>
        </authorList>
    </citation>
    <scope>NUCLEOTIDE SEQUENCE</scope>
    <source>
        <strain evidence="15">MELC-2E11</strain>
        <tissue evidence="15">Siphon/mantle</tissue>
    </source>
</reference>
<evidence type="ECO:0000259" key="14">
    <source>
        <dbReference type="Pfam" id="PF17655"/>
    </source>
</evidence>
<evidence type="ECO:0000256" key="12">
    <source>
        <dbReference type="SAM" id="Phobius"/>
    </source>
</evidence>
<keyword evidence="16" id="KW-1185">Reference proteome</keyword>
<dbReference type="InterPro" id="IPR016449">
    <property type="entry name" value="K_chnl_inward-rec_Kir"/>
</dbReference>
<evidence type="ECO:0000256" key="6">
    <source>
        <dbReference type="ARBA" id="ARBA00022958"/>
    </source>
</evidence>
<keyword evidence="10 11" id="KW-0407">Ion channel</keyword>
<dbReference type="InterPro" id="IPR040445">
    <property type="entry name" value="Kir_TM"/>
</dbReference>
<dbReference type="InterPro" id="IPR014756">
    <property type="entry name" value="Ig_E-set"/>
</dbReference>